<dbReference type="InterPro" id="IPR011698">
    <property type="entry name" value="GATase_3"/>
</dbReference>
<dbReference type="Pfam" id="PF07685">
    <property type="entry name" value="GATase_3"/>
    <property type="match status" value="1"/>
</dbReference>
<dbReference type="InterPro" id="IPR027417">
    <property type="entry name" value="P-loop_NTPase"/>
</dbReference>
<dbReference type="InterPro" id="IPR002586">
    <property type="entry name" value="CobQ/CobB/MinD/ParA_Nub-bd_dom"/>
</dbReference>
<gene>
    <name evidence="9" type="primary">cobB</name>
    <name evidence="13" type="ORF">D3272_13095</name>
</gene>
<dbReference type="NCBIfam" id="NF002204">
    <property type="entry name" value="PRK01077.1"/>
    <property type="match status" value="1"/>
</dbReference>
<dbReference type="PROSITE" id="PS51274">
    <property type="entry name" value="GATASE_COBBQ"/>
    <property type="match status" value="1"/>
</dbReference>
<sequence length="465" mass="49287">MIAATRSGSGKTILTLGLMRAFGRLGMRVAGRKNGPDYIDPAFHAAVTGRPSYNLDSWSMPPELLRSLARADGDVVICEGSMGLFDGVPAQEGRGGSSADLAALTGWPVVMIHDCSGQAQSAAALLAGCVAYDPRIRIAGVILNRVASERHRRLVSEAMERVGVTVLGAVPRDDRLSLPERHLGLVQAEETDDLQARVDAAADVVAEHVDLDALARIAGSTLGRAEGNPGETGRRVPPLRPPRATLSKHLPGNVDSPREEQDHRPAPLRPPGRRIALARDDAFSFVYPHVIDGWRRAGAEIVAFSPLQDEPPPLDCDACWLPGGYPELHAGRLAAASRFASGLRAFASDRPVHGECGGYMVLGQGLVDAHGVRHAMVGLLGLETSYARKKLHLGYRDAVTLRASCLGPVGTRLRGHEFHYASIVDIGGDPGLAEAADAYGSAPSMTGSCRGTVTGTFFHALAERS</sequence>
<feature type="region of interest" description="Disordered" evidence="10">
    <location>
        <begin position="222"/>
        <end position="272"/>
    </location>
</feature>
<reference evidence="13 14" key="2">
    <citation type="submission" date="2019-02" db="EMBL/GenBank/DDBJ databases">
        <title>'Lichenibacterium ramalinii' gen. nov. sp. nov., 'Lichenibacterium minor' gen. nov. sp. nov.</title>
        <authorList>
            <person name="Pankratov T."/>
        </authorList>
    </citation>
    <scope>NUCLEOTIDE SEQUENCE [LARGE SCALE GENOMIC DNA]</scope>
    <source>
        <strain evidence="13 14">RmlP001</strain>
    </source>
</reference>
<dbReference type="GO" id="GO:0009236">
    <property type="term" value="P:cobalamin biosynthetic process"/>
    <property type="evidence" value="ECO:0007669"/>
    <property type="project" value="UniProtKB-UniRule"/>
</dbReference>
<comment type="similarity">
    <text evidence="9">Belongs to the CobB/CbiA family.</text>
</comment>
<dbReference type="Gene3D" id="3.40.50.880">
    <property type="match status" value="1"/>
</dbReference>
<dbReference type="AlphaFoldDB" id="A0A4Q2RDH0"/>
<dbReference type="Gene3D" id="3.40.50.300">
    <property type="entry name" value="P-loop containing nucleotide triphosphate hydrolases"/>
    <property type="match status" value="2"/>
</dbReference>
<evidence type="ECO:0000256" key="8">
    <source>
        <dbReference type="ARBA" id="ARBA00022962"/>
    </source>
</evidence>
<dbReference type="SUPFAM" id="SSF52317">
    <property type="entry name" value="Class I glutamine amidotransferase-like"/>
    <property type="match status" value="1"/>
</dbReference>
<feature type="site" description="Increases nucleophilicity of active site Cys" evidence="9">
    <location>
        <position position="459"/>
    </location>
</feature>
<dbReference type="SUPFAM" id="SSF52540">
    <property type="entry name" value="P-loop containing nucleoside triphosphate hydrolases"/>
    <property type="match status" value="1"/>
</dbReference>
<dbReference type="RefSeq" id="WP_129219749.1">
    <property type="nucleotide sequence ID" value="NZ_QYBC01000010.1"/>
</dbReference>
<dbReference type="Pfam" id="PF01656">
    <property type="entry name" value="CbiA"/>
    <property type="match status" value="1"/>
</dbReference>
<evidence type="ECO:0000256" key="9">
    <source>
        <dbReference type="HAMAP-Rule" id="MF_00027"/>
    </source>
</evidence>
<dbReference type="InterPro" id="IPR029062">
    <property type="entry name" value="Class_I_gatase-like"/>
</dbReference>
<comment type="function">
    <text evidence="9">Catalyzes the ATP-dependent amidation of the two carboxylate groups at positions a and c of hydrogenobyrinate, using either L-glutamine or ammonia as the nitrogen source.</text>
</comment>
<name>A0A4Q2RDH0_9HYPH</name>
<dbReference type="InterPro" id="IPR004484">
    <property type="entry name" value="CbiA/CobB_synth"/>
</dbReference>
<dbReference type="Proteomes" id="UP000289411">
    <property type="component" value="Unassembled WGS sequence"/>
</dbReference>
<evidence type="ECO:0000256" key="1">
    <source>
        <dbReference type="ARBA" id="ARBA00001946"/>
    </source>
</evidence>
<evidence type="ECO:0000256" key="7">
    <source>
        <dbReference type="ARBA" id="ARBA00022842"/>
    </source>
</evidence>
<dbReference type="PANTHER" id="PTHR43873">
    <property type="entry name" value="COBYRINATE A,C-DIAMIDE SYNTHASE"/>
    <property type="match status" value="1"/>
</dbReference>
<keyword evidence="3 9" id="KW-0169">Cobalamin biosynthesis</keyword>
<evidence type="ECO:0000313" key="13">
    <source>
        <dbReference type="EMBL" id="RYB04383.1"/>
    </source>
</evidence>
<comment type="catalytic activity">
    <reaction evidence="9">
        <text>hydrogenobyrinate + 2 L-glutamine + 2 ATP + 2 H2O = hydrogenobyrinate a,c-diamide + 2 L-glutamate + 2 ADP + 2 phosphate + 2 H(+)</text>
        <dbReference type="Rhea" id="RHEA:12544"/>
        <dbReference type="ChEBI" id="CHEBI:15377"/>
        <dbReference type="ChEBI" id="CHEBI:15378"/>
        <dbReference type="ChEBI" id="CHEBI:29985"/>
        <dbReference type="ChEBI" id="CHEBI:30616"/>
        <dbReference type="ChEBI" id="CHEBI:43474"/>
        <dbReference type="ChEBI" id="CHEBI:58359"/>
        <dbReference type="ChEBI" id="CHEBI:77873"/>
        <dbReference type="ChEBI" id="CHEBI:77874"/>
        <dbReference type="ChEBI" id="CHEBI:456216"/>
        <dbReference type="EC" id="6.3.5.9"/>
    </reaction>
</comment>
<dbReference type="EC" id="6.3.5.9" evidence="9"/>
<evidence type="ECO:0000256" key="6">
    <source>
        <dbReference type="ARBA" id="ARBA00022840"/>
    </source>
</evidence>
<comment type="cofactor">
    <cofactor evidence="1 9">
        <name>Mg(2+)</name>
        <dbReference type="ChEBI" id="CHEBI:18420"/>
    </cofactor>
</comment>
<evidence type="ECO:0000256" key="2">
    <source>
        <dbReference type="ARBA" id="ARBA00006205"/>
    </source>
</evidence>
<organism evidence="13 14">
    <name type="scientific">Lichenibacterium ramalinae</name>
    <dbReference type="NCBI Taxonomy" id="2316527"/>
    <lineage>
        <taxon>Bacteria</taxon>
        <taxon>Pseudomonadati</taxon>
        <taxon>Pseudomonadota</taxon>
        <taxon>Alphaproteobacteria</taxon>
        <taxon>Hyphomicrobiales</taxon>
        <taxon>Lichenihabitantaceae</taxon>
        <taxon>Lichenibacterium</taxon>
    </lineage>
</organism>
<protein>
    <recommendedName>
        <fullName evidence="9">Hydrogenobyrinate a,c-diamide synthase</fullName>
        <ecNumber evidence="9">6.3.5.9</ecNumber>
    </recommendedName>
    <alternativeName>
        <fullName evidence="9">Hydrogenobyrinic acid a,c-diamide synthase</fullName>
    </alternativeName>
</protein>
<dbReference type="PANTHER" id="PTHR43873:SF1">
    <property type="entry name" value="COBYRINATE A,C-DIAMIDE SYNTHASE"/>
    <property type="match status" value="1"/>
</dbReference>
<dbReference type="EMBL" id="QYBC01000010">
    <property type="protein sequence ID" value="RYB04383.1"/>
    <property type="molecule type" value="Genomic_DNA"/>
</dbReference>
<evidence type="ECO:0000259" key="11">
    <source>
        <dbReference type="Pfam" id="PF01656"/>
    </source>
</evidence>
<accession>A0A4Q2RDH0</accession>
<feature type="compositionally biased region" description="Basic and acidic residues" evidence="10">
    <location>
        <begin position="256"/>
        <end position="265"/>
    </location>
</feature>
<reference evidence="13 14" key="1">
    <citation type="submission" date="2018-09" db="EMBL/GenBank/DDBJ databases">
        <authorList>
            <person name="Grouzdev D.S."/>
            <person name="Krutkina M.S."/>
        </authorList>
    </citation>
    <scope>NUCLEOTIDE SEQUENCE [LARGE SCALE GENOMIC DNA]</scope>
    <source>
        <strain evidence="13 14">RmlP001</strain>
    </source>
</reference>
<dbReference type="HAMAP" id="MF_00027">
    <property type="entry name" value="CobB_CbiA"/>
    <property type="match status" value="1"/>
</dbReference>
<comment type="domain">
    <text evidence="9">Comprises of two domains. The C-terminal domain contains the binding site for glutamine and catalyzes the hydrolysis of this substrate to glutamate and ammonia. The N-terminal domain is anticipated to bind ATP and hydrogenobyrinate and catalyzes the ultimate synthesis of the diamide product. The ammonia produced via the glutaminase domain is probably translocated to the adjacent domain via a molecular tunnel, where it reacts with an activated intermediate.</text>
</comment>
<keyword evidence="4 9" id="KW-0436">Ligase</keyword>
<feature type="domain" description="CobQ/CobB/MinD/ParA nucleotide binding" evidence="11">
    <location>
        <begin position="1"/>
        <end position="183"/>
    </location>
</feature>
<evidence type="ECO:0000256" key="3">
    <source>
        <dbReference type="ARBA" id="ARBA00022573"/>
    </source>
</evidence>
<evidence type="ECO:0000256" key="10">
    <source>
        <dbReference type="SAM" id="MobiDB-lite"/>
    </source>
</evidence>
<evidence type="ECO:0000256" key="4">
    <source>
        <dbReference type="ARBA" id="ARBA00022598"/>
    </source>
</evidence>
<evidence type="ECO:0000259" key="12">
    <source>
        <dbReference type="Pfam" id="PF07685"/>
    </source>
</evidence>
<keyword evidence="14" id="KW-1185">Reference proteome</keyword>
<dbReference type="GO" id="GO:0043802">
    <property type="term" value="F:hydrogenobyrinic acid a,c-diamide synthase (glutamine-hydrolysing) activity"/>
    <property type="evidence" value="ECO:0007669"/>
    <property type="project" value="UniProtKB-UniRule"/>
</dbReference>
<keyword evidence="6 9" id="KW-0067">ATP-binding</keyword>
<dbReference type="GO" id="GO:0042242">
    <property type="term" value="F:cobyrinic acid a,c-diamide synthase activity"/>
    <property type="evidence" value="ECO:0007669"/>
    <property type="project" value="InterPro"/>
</dbReference>
<dbReference type="GO" id="GO:0005524">
    <property type="term" value="F:ATP binding"/>
    <property type="evidence" value="ECO:0007669"/>
    <property type="project" value="UniProtKB-UniRule"/>
</dbReference>
<comment type="miscellaneous">
    <text evidence="9">The a and c carboxylates of hydrogenobyrinate are activated for nucleophilic attack via formation of a phosphorylated intermediate by ATP. CobB catalyzes first the amidation of the c-carboxylate, and then that of the a-carboxylate.</text>
</comment>
<keyword evidence="5 9" id="KW-0547">Nucleotide-binding</keyword>
<comment type="caution">
    <text evidence="13">The sequence shown here is derived from an EMBL/GenBank/DDBJ whole genome shotgun (WGS) entry which is preliminary data.</text>
</comment>
<comment type="pathway">
    <text evidence="9">Cofactor biosynthesis; adenosylcobalamin biosynthesis; cob(II)yrinate a,c-diamide from precorrin-2 (aerobic route): step 9/10.</text>
</comment>
<comment type="similarity">
    <text evidence="2">Belongs to the CobB/CobQ family. CobQ subfamily.</text>
</comment>
<feature type="domain" description="CobB/CobQ-like glutamine amidotransferase" evidence="12">
    <location>
        <begin position="274"/>
        <end position="463"/>
    </location>
</feature>
<dbReference type="UniPathway" id="UPA00148">
    <property type="reaction ID" value="UER00220"/>
</dbReference>
<keyword evidence="7 9" id="KW-0460">Magnesium</keyword>
<evidence type="ECO:0000313" key="14">
    <source>
        <dbReference type="Proteomes" id="UP000289411"/>
    </source>
</evidence>
<evidence type="ECO:0000256" key="5">
    <source>
        <dbReference type="ARBA" id="ARBA00022741"/>
    </source>
</evidence>
<feature type="active site" description="Nucleophile" evidence="9">
    <location>
        <position position="356"/>
    </location>
</feature>
<dbReference type="OrthoDB" id="9764035at2"/>
<proteinExistence type="inferred from homology"/>
<keyword evidence="8 9" id="KW-0315">Glutamine amidotransferase</keyword>